<evidence type="ECO:0000313" key="1">
    <source>
        <dbReference type="EMBL" id="THG92449.1"/>
    </source>
</evidence>
<proteinExistence type="predicted"/>
<dbReference type="Pfam" id="PF14223">
    <property type="entry name" value="Retrotran_gag_2"/>
    <property type="match status" value="1"/>
</dbReference>
<keyword evidence="2" id="KW-1185">Reference proteome</keyword>
<comment type="caution">
    <text evidence="1">The sequence shown here is derived from an EMBL/GenBank/DDBJ whole genome shotgun (WGS) entry which is preliminary data.</text>
</comment>
<accession>A0A4S4K8B9</accession>
<organism evidence="1 2">
    <name type="scientific">Hermanssonia centrifuga</name>
    <dbReference type="NCBI Taxonomy" id="98765"/>
    <lineage>
        <taxon>Eukaryota</taxon>
        <taxon>Fungi</taxon>
        <taxon>Dikarya</taxon>
        <taxon>Basidiomycota</taxon>
        <taxon>Agaricomycotina</taxon>
        <taxon>Agaricomycetes</taxon>
        <taxon>Polyporales</taxon>
        <taxon>Meruliaceae</taxon>
        <taxon>Hermanssonia</taxon>
    </lineage>
</organism>
<evidence type="ECO:0000313" key="2">
    <source>
        <dbReference type="Proteomes" id="UP000309038"/>
    </source>
</evidence>
<name>A0A4S4K8B9_9APHY</name>
<protein>
    <submittedName>
        <fullName evidence="1">Uncharacterized protein</fullName>
    </submittedName>
</protein>
<gene>
    <name evidence="1" type="ORF">EW026_g8462</name>
</gene>
<reference evidence="1 2" key="1">
    <citation type="submission" date="2019-02" db="EMBL/GenBank/DDBJ databases">
        <title>Genome sequencing of the rare red list fungi Phlebia centrifuga.</title>
        <authorList>
            <person name="Buettner E."/>
            <person name="Kellner H."/>
        </authorList>
    </citation>
    <scope>NUCLEOTIDE SEQUENCE [LARGE SCALE GENOMIC DNA]</scope>
    <source>
        <strain evidence="1 2">DSM 108282</strain>
    </source>
</reference>
<dbReference type="EMBL" id="SGPJ01001264">
    <property type="protein sequence ID" value="THG92449.1"/>
    <property type="molecule type" value="Genomic_DNA"/>
</dbReference>
<dbReference type="Proteomes" id="UP000309038">
    <property type="component" value="Unassembled WGS sequence"/>
</dbReference>
<dbReference type="AlphaFoldDB" id="A0A4S4K8B9"/>
<sequence length="224" mass="25456">MTTIYPVARSHQPSSHLYDVPSLENGGANFQTWKYRFLMILEMRELMGYVDGTAVAPRPSLPLQQSKYLQNDKEARAQITLTLKDEPLNGVLHTKTAKEAWDKLNTRYKVSLYDAHIQNGHVSYEYIKKALDSDHKYLGLQTDPSKMDEPLCEACAKGKISCTPIRKEHISNRAVNFGDILHMDLWGPSPVRAPGGFQYTFTILNEATGWLHEPKMRTKDEAFG</sequence>